<evidence type="ECO:0000313" key="2">
    <source>
        <dbReference type="EMBL" id="KAG2376370.1"/>
    </source>
</evidence>
<evidence type="ECO:0000256" key="1">
    <source>
        <dbReference type="SAM" id="MobiDB-lite"/>
    </source>
</evidence>
<evidence type="ECO:0000313" key="5">
    <source>
        <dbReference type="Proteomes" id="UP000743370"/>
    </source>
</evidence>
<name>A0A0L9URU5_PHAAN</name>
<dbReference type="PANTHER" id="PTHR35692">
    <property type="entry name" value="F26F24.11"/>
    <property type="match status" value="1"/>
</dbReference>
<reference evidence="4" key="1">
    <citation type="journal article" date="2015" name="Proc. Natl. Acad. Sci. U.S.A.">
        <title>Genome sequencing of adzuki bean (Vigna angularis) provides insight into high starch and low fat accumulation and domestication.</title>
        <authorList>
            <person name="Yang K."/>
            <person name="Tian Z."/>
            <person name="Chen C."/>
            <person name="Luo L."/>
            <person name="Zhao B."/>
            <person name="Wang Z."/>
            <person name="Yu L."/>
            <person name="Li Y."/>
            <person name="Sun Y."/>
            <person name="Li W."/>
            <person name="Chen Y."/>
            <person name="Li Y."/>
            <person name="Zhang Y."/>
            <person name="Ai D."/>
            <person name="Zhao J."/>
            <person name="Shang C."/>
            <person name="Ma Y."/>
            <person name="Wu B."/>
            <person name="Wang M."/>
            <person name="Gao L."/>
            <person name="Sun D."/>
            <person name="Zhang P."/>
            <person name="Guo F."/>
            <person name="Wang W."/>
            <person name="Li Y."/>
            <person name="Wang J."/>
            <person name="Varshney R.K."/>
            <person name="Wang J."/>
            <person name="Ling H.Q."/>
            <person name="Wan P."/>
        </authorList>
    </citation>
    <scope>NUCLEOTIDE SEQUENCE</scope>
    <source>
        <strain evidence="4">cv. Jingnong 6</strain>
    </source>
</reference>
<dbReference type="Proteomes" id="UP000743370">
    <property type="component" value="Unassembled WGS sequence"/>
</dbReference>
<dbReference type="EMBL" id="JABFOF010000010">
    <property type="protein sequence ID" value="KAG2376370.1"/>
    <property type="molecule type" value="Genomic_DNA"/>
</dbReference>
<sequence length="234" mass="25962">MGFYDFSDTDNESAIEEIISLAQDACVLDQLSVINCAGITNSVLPSHLETRFRNLKSFPPTKARTFPTPTSRNEASFNFSPSKQNPDSGYTSSHDKKGVEEKSKDDSVSSPPFTPSSSEKSSMSSIFKPAQKDGSKKHSPLRSSSSPSPSPPRRRGCLWCSPKKKEQKKKSKENWGDEILSSLGSFSIKEQQKMLKKAMKEEEKVSREAEKIVQWAKLASARMNASDIDDELSD</sequence>
<feature type="compositionally biased region" description="Low complexity" evidence="1">
    <location>
        <begin position="108"/>
        <end position="125"/>
    </location>
</feature>
<dbReference type="OrthoDB" id="1936256at2759"/>
<organism evidence="3 4">
    <name type="scientific">Phaseolus angularis</name>
    <name type="common">Azuki bean</name>
    <name type="synonym">Vigna angularis</name>
    <dbReference type="NCBI Taxonomy" id="3914"/>
    <lineage>
        <taxon>Eukaryota</taxon>
        <taxon>Viridiplantae</taxon>
        <taxon>Streptophyta</taxon>
        <taxon>Embryophyta</taxon>
        <taxon>Tracheophyta</taxon>
        <taxon>Spermatophyta</taxon>
        <taxon>Magnoliopsida</taxon>
        <taxon>eudicotyledons</taxon>
        <taxon>Gunneridae</taxon>
        <taxon>Pentapetalae</taxon>
        <taxon>rosids</taxon>
        <taxon>fabids</taxon>
        <taxon>Fabales</taxon>
        <taxon>Fabaceae</taxon>
        <taxon>Papilionoideae</taxon>
        <taxon>50 kb inversion clade</taxon>
        <taxon>NPAAA clade</taxon>
        <taxon>indigoferoid/millettioid clade</taxon>
        <taxon>Phaseoleae</taxon>
        <taxon>Vigna</taxon>
    </lineage>
</organism>
<protein>
    <submittedName>
        <fullName evidence="3">Uncharacterized protein</fullName>
    </submittedName>
</protein>
<dbReference type="KEGG" id="var:108335622"/>
<evidence type="ECO:0000313" key="3">
    <source>
        <dbReference type="EMBL" id="KOM45448.1"/>
    </source>
</evidence>
<accession>A0A0L9URU5</accession>
<reference evidence="2 5" key="3">
    <citation type="submission" date="2020-05" db="EMBL/GenBank/DDBJ databases">
        <title>Vigna angularis (adzuki bean) Var. LongXiaoDou No. 4 denovo assembly.</title>
        <authorList>
            <person name="Xiang H."/>
        </authorList>
    </citation>
    <scope>NUCLEOTIDE SEQUENCE [LARGE SCALE GENOMIC DNA]</scope>
    <source>
        <tissue evidence="2">Leaf</tissue>
    </source>
</reference>
<dbReference type="Gramene" id="KOM45448">
    <property type="protein sequence ID" value="KOM45448"/>
    <property type="gene ID" value="LR48_Vigan06g075400"/>
</dbReference>
<reference evidence="3" key="2">
    <citation type="submission" date="2015-02" db="EMBL/GenBank/DDBJ databases">
        <authorList>
            <person name="Chooi Y.-H."/>
        </authorList>
    </citation>
    <scope>NUCLEOTIDE SEQUENCE</scope>
    <source>
        <tissue evidence="3">Seedling</tissue>
    </source>
</reference>
<dbReference type="PANTHER" id="PTHR35692:SF1">
    <property type="entry name" value="F26F24.11"/>
    <property type="match status" value="1"/>
</dbReference>
<feature type="compositionally biased region" description="Basic and acidic residues" evidence="1">
    <location>
        <begin position="93"/>
        <end position="107"/>
    </location>
</feature>
<dbReference type="Proteomes" id="UP000053144">
    <property type="component" value="Chromosome 6"/>
</dbReference>
<dbReference type="OMA" id="TAKMASW"/>
<feature type="region of interest" description="Disordered" evidence="1">
    <location>
        <begin position="58"/>
        <end position="177"/>
    </location>
</feature>
<proteinExistence type="predicted"/>
<dbReference type="STRING" id="3914.A0A0L9URU5"/>
<dbReference type="AlphaFoldDB" id="A0A0L9URU5"/>
<feature type="compositionally biased region" description="Polar residues" evidence="1">
    <location>
        <begin position="67"/>
        <end position="92"/>
    </location>
</feature>
<dbReference type="EMBL" id="CM003376">
    <property type="protein sequence ID" value="KOM45448.1"/>
    <property type="molecule type" value="Genomic_DNA"/>
</dbReference>
<gene>
    <name evidence="2" type="ORF">HKW66_Vig0154760</name>
    <name evidence="3" type="ORF">LR48_Vigan06g075400</name>
</gene>
<evidence type="ECO:0000313" key="4">
    <source>
        <dbReference type="Proteomes" id="UP000053144"/>
    </source>
</evidence>